<dbReference type="PANTHER" id="PTHR33116:SF79">
    <property type="entry name" value="REVERSE TRANSCRIPTASE DOMAIN, ZINC FINGER, CCHC-TYPE-RELATED"/>
    <property type="match status" value="1"/>
</dbReference>
<dbReference type="AlphaFoldDB" id="A0A9R1W6K2"/>
<dbReference type="EMBL" id="NBSK02000003">
    <property type="protein sequence ID" value="KAJ0217272.1"/>
    <property type="molecule type" value="Genomic_DNA"/>
</dbReference>
<accession>A0A9R1W6K2</accession>
<gene>
    <name evidence="2" type="ORF">LSAT_V11C300123850</name>
</gene>
<feature type="domain" description="Reverse transcriptase" evidence="1">
    <location>
        <begin position="1"/>
        <end position="188"/>
    </location>
</feature>
<proteinExistence type="predicted"/>
<dbReference type="Pfam" id="PF00078">
    <property type="entry name" value="RVT_1"/>
    <property type="match status" value="1"/>
</dbReference>
<sequence length="361" mass="42016">MSNFFLFKVDFEKAFDSINWSFLDLIMEQTGFRITWRLWIRGCLQSARASVIVKGSPICEFPLSKGVRQGDPCSYFLFIIVMDILNIAMRTASTKSIFSDIKLPNNGPLISHLLYADNVIFVGEGTHVNIKNIAKILRCFQVSLGLKVNFHKSKVIGLCVENCETRRWAIELRYLVESLLFMDLGVSVGANMSRKKYWQPVIERFQSKLSYWKDRHLSFGGSVKLIKWFLVVCRPVISHYSKHLHADDIFQQHVFSGNKTLLWKDKWFSHNTLQELFPNLYALESQKSCFISERREGGEHDKFWCKVYPDGKFTVEALRRCVDSKITNTGGEPFIWLKIVSIKLSNFAWRAKIWDTKPWTR</sequence>
<keyword evidence="3" id="KW-1185">Reference proteome</keyword>
<organism evidence="2 3">
    <name type="scientific">Lactuca sativa</name>
    <name type="common">Garden lettuce</name>
    <dbReference type="NCBI Taxonomy" id="4236"/>
    <lineage>
        <taxon>Eukaryota</taxon>
        <taxon>Viridiplantae</taxon>
        <taxon>Streptophyta</taxon>
        <taxon>Embryophyta</taxon>
        <taxon>Tracheophyta</taxon>
        <taxon>Spermatophyta</taxon>
        <taxon>Magnoliopsida</taxon>
        <taxon>eudicotyledons</taxon>
        <taxon>Gunneridae</taxon>
        <taxon>Pentapetalae</taxon>
        <taxon>asterids</taxon>
        <taxon>campanulids</taxon>
        <taxon>Asterales</taxon>
        <taxon>Asteraceae</taxon>
        <taxon>Cichorioideae</taxon>
        <taxon>Cichorieae</taxon>
        <taxon>Lactucinae</taxon>
        <taxon>Lactuca</taxon>
    </lineage>
</organism>
<dbReference type="SUPFAM" id="SSF56672">
    <property type="entry name" value="DNA/RNA polymerases"/>
    <property type="match status" value="1"/>
</dbReference>
<reference evidence="2 3" key="1">
    <citation type="journal article" date="2017" name="Nat. Commun.">
        <title>Genome assembly with in vitro proximity ligation data and whole-genome triplication in lettuce.</title>
        <authorList>
            <person name="Reyes-Chin-Wo S."/>
            <person name="Wang Z."/>
            <person name="Yang X."/>
            <person name="Kozik A."/>
            <person name="Arikit S."/>
            <person name="Song C."/>
            <person name="Xia L."/>
            <person name="Froenicke L."/>
            <person name="Lavelle D.O."/>
            <person name="Truco M.J."/>
            <person name="Xia R."/>
            <person name="Zhu S."/>
            <person name="Xu C."/>
            <person name="Xu H."/>
            <person name="Xu X."/>
            <person name="Cox K."/>
            <person name="Korf I."/>
            <person name="Meyers B.C."/>
            <person name="Michelmore R.W."/>
        </authorList>
    </citation>
    <scope>NUCLEOTIDE SEQUENCE [LARGE SCALE GENOMIC DNA]</scope>
    <source>
        <strain evidence="3">cv. Salinas</strain>
        <tissue evidence="2">Seedlings</tissue>
    </source>
</reference>
<comment type="caution">
    <text evidence="2">The sequence shown here is derived from an EMBL/GenBank/DDBJ whole genome shotgun (WGS) entry which is preliminary data.</text>
</comment>
<dbReference type="InterPro" id="IPR000477">
    <property type="entry name" value="RT_dom"/>
</dbReference>
<dbReference type="PROSITE" id="PS50878">
    <property type="entry name" value="RT_POL"/>
    <property type="match status" value="1"/>
</dbReference>
<protein>
    <recommendedName>
        <fullName evidence="1">Reverse transcriptase domain-containing protein</fullName>
    </recommendedName>
</protein>
<dbReference type="InterPro" id="IPR043502">
    <property type="entry name" value="DNA/RNA_pol_sf"/>
</dbReference>
<evidence type="ECO:0000313" key="3">
    <source>
        <dbReference type="Proteomes" id="UP000235145"/>
    </source>
</evidence>
<evidence type="ECO:0000313" key="2">
    <source>
        <dbReference type="EMBL" id="KAJ0217272.1"/>
    </source>
</evidence>
<name>A0A9R1W6K2_LACSA</name>
<evidence type="ECO:0000259" key="1">
    <source>
        <dbReference type="PROSITE" id="PS50878"/>
    </source>
</evidence>
<dbReference type="Proteomes" id="UP000235145">
    <property type="component" value="Unassembled WGS sequence"/>
</dbReference>
<dbReference type="PANTHER" id="PTHR33116">
    <property type="entry name" value="REVERSE TRANSCRIPTASE ZINC-BINDING DOMAIN-CONTAINING PROTEIN-RELATED-RELATED"/>
    <property type="match status" value="1"/>
</dbReference>